<evidence type="ECO:0000259" key="1">
    <source>
        <dbReference type="PROSITE" id="PS50035"/>
    </source>
</evidence>
<dbReference type="GO" id="GO:0006793">
    <property type="term" value="P:phosphorus metabolic process"/>
    <property type="evidence" value="ECO:0007669"/>
    <property type="project" value="UniProtKB-ARBA"/>
</dbReference>
<organism evidence="2 3">
    <name type="scientific">Planctomyces bekefii</name>
    <dbReference type="NCBI Taxonomy" id="1653850"/>
    <lineage>
        <taxon>Bacteria</taxon>
        <taxon>Pseudomonadati</taxon>
        <taxon>Planctomycetota</taxon>
        <taxon>Planctomycetia</taxon>
        <taxon>Planctomycetales</taxon>
        <taxon>Planctomycetaceae</taxon>
        <taxon>Planctomyces</taxon>
    </lineage>
</organism>
<dbReference type="AlphaFoldDB" id="A0A5C6M469"/>
<sequence length="222" mass="24738">LGMTADLLSEWLRVLQDERLLARRAQLVPELVMTGPETAGAMLRDTGVVVRQLFANAAESVWVCGFAVYQGREIFQALGARMTEQPDLLVRLLLNIDRPYGDTSSDDHLLARFRQRFAETQWPTGVRLPEVYYDPRALASDDAGKSACLHAKFVIADGRHMFLSSANFTEAAQQRNIEAGLLIESERLATELSQHFQSLIDEGHLRIVKWYGTGFGGVSSTV</sequence>
<dbReference type="InterPro" id="IPR047955">
    <property type="entry name" value="DrmC-like"/>
</dbReference>
<evidence type="ECO:0000313" key="2">
    <source>
        <dbReference type="EMBL" id="TWW08044.1"/>
    </source>
</evidence>
<dbReference type="InterPro" id="IPR025202">
    <property type="entry name" value="PLD-like_dom"/>
</dbReference>
<dbReference type="NCBIfam" id="NF038319">
    <property type="entry name" value="DISARM_DrmC_I"/>
    <property type="match status" value="1"/>
</dbReference>
<keyword evidence="3" id="KW-1185">Reference proteome</keyword>
<feature type="domain" description="PLD phosphodiesterase" evidence="1">
    <location>
        <begin position="145"/>
        <end position="172"/>
    </location>
</feature>
<reference evidence="2 3" key="1">
    <citation type="submission" date="2019-08" db="EMBL/GenBank/DDBJ databases">
        <title>100 year-old enigma solved: identification of Planctomyces bekefii, the type genus and species of the phylum Planctomycetes.</title>
        <authorList>
            <person name="Svetlana D.N."/>
            <person name="Overmann J."/>
        </authorList>
    </citation>
    <scope>NUCLEOTIDE SEQUENCE [LARGE SCALE GENOMIC DNA]</scope>
    <source>
        <strain evidence="2">Phe10_nw2017</strain>
    </source>
</reference>
<dbReference type="GO" id="GO:0003824">
    <property type="term" value="F:catalytic activity"/>
    <property type="evidence" value="ECO:0007669"/>
    <property type="project" value="InterPro"/>
</dbReference>
<proteinExistence type="predicted"/>
<dbReference type="InterPro" id="IPR001736">
    <property type="entry name" value="PLipase_D/transphosphatidylase"/>
</dbReference>
<feature type="non-terminal residue" evidence="2">
    <location>
        <position position="1"/>
    </location>
</feature>
<dbReference type="SUPFAM" id="SSF56024">
    <property type="entry name" value="Phospholipase D/nuclease"/>
    <property type="match status" value="1"/>
</dbReference>
<gene>
    <name evidence="2" type="ORF">E3A20_28260</name>
</gene>
<dbReference type="Pfam" id="PF13091">
    <property type="entry name" value="PLDc_2"/>
    <property type="match status" value="1"/>
</dbReference>
<dbReference type="EMBL" id="SRHE01000874">
    <property type="protein sequence ID" value="TWW08044.1"/>
    <property type="molecule type" value="Genomic_DNA"/>
</dbReference>
<accession>A0A5C6M469</accession>
<reference evidence="2 3" key="2">
    <citation type="submission" date="2019-08" db="EMBL/GenBank/DDBJ databases">
        <authorList>
            <person name="Henke P."/>
        </authorList>
    </citation>
    <scope>NUCLEOTIDE SEQUENCE [LARGE SCALE GENOMIC DNA]</scope>
    <source>
        <strain evidence="2">Phe10_nw2017</strain>
    </source>
</reference>
<evidence type="ECO:0000313" key="3">
    <source>
        <dbReference type="Proteomes" id="UP000321083"/>
    </source>
</evidence>
<dbReference type="CDD" id="cd09132">
    <property type="entry name" value="PLDc_unchar4"/>
    <property type="match status" value="1"/>
</dbReference>
<dbReference type="Gene3D" id="3.30.870.10">
    <property type="entry name" value="Endonuclease Chain A"/>
    <property type="match status" value="1"/>
</dbReference>
<protein>
    <recommendedName>
        <fullName evidence="1">PLD phosphodiesterase domain-containing protein</fullName>
    </recommendedName>
</protein>
<dbReference type="PROSITE" id="PS50035">
    <property type="entry name" value="PLD"/>
    <property type="match status" value="1"/>
</dbReference>
<dbReference type="SMART" id="SM00155">
    <property type="entry name" value="PLDc"/>
    <property type="match status" value="1"/>
</dbReference>
<dbReference type="Proteomes" id="UP000321083">
    <property type="component" value="Unassembled WGS sequence"/>
</dbReference>
<comment type="caution">
    <text evidence="2">The sequence shown here is derived from an EMBL/GenBank/DDBJ whole genome shotgun (WGS) entry which is preliminary data.</text>
</comment>
<name>A0A5C6M469_9PLAN</name>